<name>A0ABW5JMK8_9BACT</name>
<comment type="caution">
    <text evidence="2">The sequence shown here is derived from an EMBL/GenBank/DDBJ whole genome shotgun (WGS) entry which is preliminary data.</text>
</comment>
<dbReference type="EMBL" id="JBHULI010000025">
    <property type="protein sequence ID" value="MFD2533409.1"/>
    <property type="molecule type" value="Genomic_DNA"/>
</dbReference>
<evidence type="ECO:0008006" key="4">
    <source>
        <dbReference type="Google" id="ProtNLM"/>
    </source>
</evidence>
<organism evidence="2 3">
    <name type="scientific">Gracilimonas halophila</name>
    <dbReference type="NCBI Taxonomy" id="1834464"/>
    <lineage>
        <taxon>Bacteria</taxon>
        <taxon>Pseudomonadati</taxon>
        <taxon>Balneolota</taxon>
        <taxon>Balneolia</taxon>
        <taxon>Balneolales</taxon>
        <taxon>Balneolaceae</taxon>
        <taxon>Gracilimonas</taxon>
    </lineage>
</organism>
<proteinExistence type="predicted"/>
<evidence type="ECO:0000256" key="1">
    <source>
        <dbReference type="SAM" id="Coils"/>
    </source>
</evidence>
<sequence length="87" mass="9704">MLIGGDFNNRAKQLLSLLSEKSDHTPDTKVAVEDLVEELELDRTELKNLLEYLEGRELVQIASIGGPFLYGHIKITQKGILKAGKLK</sequence>
<protein>
    <recommendedName>
        <fullName evidence="4">ArsR family transcriptional regulator</fullName>
    </recommendedName>
</protein>
<evidence type="ECO:0000313" key="3">
    <source>
        <dbReference type="Proteomes" id="UP001597460"/>
    </source>
</evidence>
<reference evidence="3" key="1">
    <citation type="journal article" date="2019" name="Int. J. Syst. Evol. Microbiol.">
        <title>The Global Catalogue of Microorganisms (GCM) 10K type strain sequencing project: providing services to taxonomists for standard genome sequencing and annotation.</title>
        <authorList>
            <consortium name="The Broad Institute Genomics Platform"/>
            <consortium name="The Broad Institute Genome Sequencing Center for Infectious Disease"/>
            <person name="Wu L."/>
            <person name="Ma J."/>
        </authorList>
    </citation>
    <scope>NUCLEOTIDE SEQUENCE [LARGE SCALE GENOMIC DNA]</scope>
    <source>
        <strain evidence="3">KCTC 52042</strain>
    </source>
</reference>
<dbReference type="RefSeq" id="WP_390303656.1">
    <property type="nucleotide sequence ID" value="NZ_JBHULI010000025.1"/>
</dbReference>
<keyword evidence="1" id="KW-0175">Coiled coil</keyword>
<gene>
    <name evidence="2" type="ORF">ACFSVN_13220</name>
</gene>
<dbReference type="Proteomes" id="UP001597460">
    <property type="component" value="Unassembled WGS sequence"/>
</dbReference>
<keyword evidence="3" id="KW-1185">Reference proteome</keyword>
<evidence type="ECO:0000313" key="2">
    <source>
        <dbReference type="EMBL" id="MFD2533409.1"/>
    </source>
</evidence>
<feature type="coiled-coil region" evidence="1">
    <location>
        <begin position="29"/>
        <end position="56"/>
    </location>
</feature>
<accession>A0ABW5JMK8</accession>